<dbReference type="HOGENOM" id="CLU_796161_0_0_14"/>
<feature type="transmembrane region" description="Helical" evidence="1">
    <location>
        <begin position="308"/>
        <end position="333"/>
    </location>
</feature>
<feature type="signal peptide" evidence="2">
    <location>
        <begin position="1"/>
        <end position="25"/>
    </location>
</feature>
<reference evidence="3 4" key="1">
    <citation type="journal article" date="2014" name="PLoS ONE">
        <title>An emerging Mycoplasma associated with trichomoniasis, vaginal infection and disease.</title>
        <authorList>
            <consortium name="Vaginal Microbiome Consortium"/>
            <person name="Fettweis J.M."/>
            <person name="Serrano M.G."/>
            <person name="Huang B."/>
            <person name="Brooks J.P."/>
            <person name="Glascock A.L."/>
            <person name="Sheth N.U."/>
            <person name="Strauss J.F.III."/>
            <person name="Jefferson K.K."/>
            <person name="Buck G.A."/>
        </authorList>
    </citation>
    <scope>NUCLEOTIDE SEQUENCE [LARGE SCALE GENOMIC DNA]</scope>
    <source>
        <strain evidence="3 4">VCU_M1</strain>
    </source>
</reference>
<dbReference type="InterPro" id="IPR032675">
    <property type="entry name" value="LRR_dom_sf"/>
</dbReference>
<accession>A0A097STH1</accession>
<keyword evidence="1" id="KW-1133">Transmembrane helix</keyword>
<dbReference type="STRING" id="1318617.MGM1_5360"/>
<dbReference type="InterPro" id="IPR053139">
    <property type="entry name" value="Surface_bspA-like"/>
</dbReference>
<dbReference type="InterPro" id="IPR026906">
    <property type="entry name" value="LRR_5"/>
</dbReference>
<evidence type="ECO:0000256" key="1">
    <source>
        <dbReference type="SAM" id="Phobius"/>
    </source>
</evidence>
<dbReference type="KEGG" id="mgj:MGM1_5360"/>
<dbReference type="Pfam" id="PF13306">
    <property type="entry name" value="LRR_5"/>
    <property type="match status" value="1"/>
</dbReference>
<dbReference type="PANTHER" id="PTHR45661">
    <property type="entry name" value="SURFACE ANTIGEN"/>
    <property type="match status" value="1"/>
</dbReference>
<feature type="chain" id="PRO_5001932369" evidence="2">
    <location>
        <begin position="26"/>
        <end position="348"/>
    </location>
</feature>
<evidence type="ECO:0000256" key="2">
    <source>
        <dbReference type="SAM" id="SignalP"/>
    </source>
</evidence>
<dbReference type="PANTHER" id="PTHR45661:SF3">
    <property type="entry name" value="IG-LIKE DOMAIN-CONTAINING PROTEIN"/>
    <property type="match status" value="1"/>
</dbReference>
<name>A0A097STH1_9BACT</name>
<keyword evidence="2" id="KW-0732">Signal</keyword>
<sequence length="348" mass="38454">MKKKLFSMSAALLIGSGALCTGLVANNNNHSITNLVKGSYHDEKKYRELTKDELDLRLVKKSVGSKAVEGLSVSLKNGANTGALGDFQIADEYTFNAKKYPVIEINPNGFKDNLTTNASGSDVLLPSTLLTIGENAFRLNSSKTNKIKNITFSSDALQSIGAQAFRDQDLLTLTNEVLPSSLKEIKAHAFENCKKLNSNIVFESNMEKIGPFAFYNTTNTENFFFNWTRKYIEKNKDVISLGQGNQKVFGDGTSTDADNKRNINLYVLPGTKTHYSDVYNTNLEKVTNTETINLNIVEKDYFDHSSSVALIFGAVIGGVLLIGLSVIATLGMIKKKIKIVLYLQWKKF</sequence>
<organism evidence="3 4">
    <name type="scientific">Candidatus Malacoplasma girerdii</name>
    <dbReference type="NCBI Taxonomy" id="1318617"/>
    <lineage>
        <taxon>Bacteria</taxon>
        <taxon>Bacillati</taxon>
        <taxon>Mycoplasmatota</taxon>
        <taxon>Mycoplasmoidales</taxon>
        <taxon>Mycoplasmoidaceae</taxon>
        <taxon>Malacoplasma</taxon>
    </lineage>
</organism>
<keyword evidence="1" id="KW-0812">Transmembrane</keyword>
<proteinExistence type="predicted"/>
<dbReference type="AlphaFoldDB" id="A0A097STH1"/>
<evidence type="ECO:0000313" key="4">
    <source>
        <dbReference type="Proteomes" id="UP000030066"/>
    </source>
</evidence>
<protein>
    <submittedName>
        <fullName evidence="3">BspA-like protein</fullName>
    </submittedName>
</protein>
<keyword evidence="4" id="KW-1185">Reference proteome</keyword>
<dbReference type="Proteomes" id="UP000030066">
    <property type="component" value="Chromosome"/>
</dbReference>
<dbReference type="Gene3D" id="3.80.10.10">
    <property type="entry name" value="Ribonuclease Inhibitor"/>
    <property type="match status" value="1"/>
</dbReference>
<evidence type="ECO:0000313" key="3">
    <source>
        <dbReference type="EMBL" id="AIV03896.1"/>
    </source>
</evidence>
<dbReference type="EMBL" id="CP007711">
    <property type="protein sequence ID" value="AIV03896.1"/>
    <property type="molecule type" value="Genomic_DNA"/>
</dbReference>
<keyword evidence="1" id="KW-0472">Membrane</keyword>
<gene>
    <name evidence="3" type="ORF">MGM1_5360</name>
</gene>